<evidence type="ECO:0000256" key="7">
    <source>
        <dbReference type="ARBA" id="ARBA00044356"/>
    </source>
</evidence>
<evidence type="ECO:0000256" key="8">
    <source>
        <dbReference type="ARBA" id="ARBA00046432"/>
    </source>
</evidence>
<proteinExistence type="inferred from homology"/>
<evidence type="ECO:0000256" key="1">
    <source>
        <dbReference type="ARBA" id="ARBA00004514"/>
    </source>
</evidence>
<keyword evidence="3" id="KW-0963">Cytoplasm</keyword>
<evidence type="ECO:0000256" key="3">
    <source>
        <dbReference type="ARBA" id="ARBA00022490"/>
    </source>
</evidence>
<dbReference type="InParanoid" id="G7E6Q2"/>
<comment type="similarity">
    <text evidence="2 9">Belongs to the eIF-2B alpha/beta/delta subunits family.</text>
</comment>
<comment type="subcellular location">
    <subcellularLocation>
        <location evidence="1">Cytoplasm</location>
        <location evidence="1">Cytosol</location>
    </subcellularLocation>
</comment>
<evidence type="ECO:0000256" key="9">
    <source>
        <dbReference type="RuleBase" id="RU003814"/>
    </source>
</evidence>
<evidence type="ECO:0000256" key="10">
    <source>
        <dbReference type="SAM" id="MobiDB-lite"/>
    </source>
</evidence>
<dbReference type="GO" id="GO:0003743">
    <property type="term" value="F:translation initiation factor activity"/>
    <property type="evidence" value="ECO:0007669"/>
    <property type="project" value="UniProtKB-KW"/>
</dbReference>
<dbReference type="InterPro" id="IPR000649">
    <property type="entry name" value="IF-2B-related"/>
</dbReference>
<reference evidence="11 12" key="2">
    <citation type="journal article" date="2012" name="Open Biol.">
        <title>Characteristics of nucleosomes and linker DNA regions on the genome of the basidiomycete Mixia osmundae revealed by mono- and dinucleosome mapping.</title>
        <authorList>
            <person name="Nishida H."/>
            <person name="Kondo S."/>
            <person name="Matsumoto T."/>
            <person name="Suzuki Y."/>
            <person name="Yoshikawa H."/>
            <person name="Taylor T.D."/>
            <person name="Sugiyama J."/>
        </authorList>
    </citation>
    <scope>NUCLEOTIDE SEQUENCE [LARGE SCALE GENOMIC DNA]</scope>
    <source>
        <strain evidence="12">CBS 9802 / IAM 14324 / JCM 22182 / KY 12970</strain>
    </source>
</reference>
<gene>
    <name evidence="11" type="primary">Mo05198</name>
    <name evidence="11" type="ORF">E5Q_05198</name>
</gene>
<dbReference type="Gene3D" id="3.40.50.10470">
    <property type="entry name" value="Translation initiation factor eif-2b, domain 2"/>
    <property type="match status" value="1"/>
</dbReference>
<comment type="caution">
    <text evidence="11">The sequence shown here is derived from an EMBL/GenBank/DDBJ whole genome shotgun (WGS) entry which is preliminary data.</text>
</comment>
<dbReference type="EMBL" id="BABT02000153">
    <property type="protein sequence ID" value="GAA98512.1"/>
    <property type="molecule type" value="Genomic_DNA"/>
</dbReference>
<keyword evidence="12" id="KW-1185">Reference proteome</keyword>
<dbReference type="GO" id="GO:0005829">
    <property type="term" value="C:cytosol"/>
    <property type="evidence" value="ECO:0007669"/>
    <property type="project" value="UniProtKB-SubCell"/>
</dbReference>
<feature type="compositionally biased region" description="Basic and acidic residues" evidence="10">
    <location>
        <begin position="1"/>
        <end position="10"/>
    </location>
</feature>
<dbReference type="Pfam" id="PF01008">
    <property type="entry name" value="IF-2B"/>
    <property type="match status" value="1"/>
</dbReference>
<reference evidence="11 12" key="1">
    <citation type="journal article" date="2011" name="J. Gen. Appl. Microbiol.">
        <title>Draft genome sequencing of the enigmatic basidiomycete Mixia osmundae.</title>
        <authorList>
            <person name="Nishida H."/>
            <person name="Nagatsuka Y."/>
            <person name="Sugiyama J."/>
        </authorList>
    </citation>
    <scope>NUCLEOTIDE SEQUENCE [LARGE SCALE GENOMIC DNA]</scope>
    <source>
        <strain evidence="12">CBS 9802 / IAM 14324 / JCM 22182 / KY 12970</strain>
    </source>
</reference>
<dbReference type="OMA" id="MRDYVIC"/>
<protein>
    <recommendedName>
        <fullName evidence="6">Translation initiation factor eIF2B subunit delta</fullName>
    </recommendedName>
    <alternativeName>
        <fullName evidence="7">eIF2B GDP-GTP exchange factor subunit delta</fullName>
    </alternativeName>
</protein>
<keyword evidence="5" id="KW-0648">Protein biosynthesis</keyword>
<evidence type="ECO:0000256" key="5">
    <source>
        <dbReference type="ARBA" id="ARBA00022917"/>
    </source>
</evidence>
<dbReference type="PANTHER" id="PTHR10233">
    <property type="entry name" value="TRANSLATION INITIATION FACTOR EIF-2B"/>
    <property type="match status" value="1"/>
</dbReference>
<evidence type="ECO:0000313" key="12">
    <source>
        <dbReference type="Proteomes" id="UP000009131"/>
    </source>
</evidence>
<dbReference type="SUPFAM" id="SSF100950">
    <property type="entry name" value="NagB/RpiA/CoA transferase-like"/>
    <property type="match status" value="1"/>
</dbReference>
<keyword evidence="4" id="KW-0396">Initiation factor</keyword>
<dbReference type="OrthoDB" id="10254737at2759"/>
<sequence length="431" mass="46775">MSVEQNEAKAKAKAAKKAHKDASAQQRPQASTSSAASHANPTSRRKPNAPPTAAQPGTTPASIAPAQAAQTPLNLFLHLDPPRSARTLAKSNASDKDYVHPAVVRLASQYADFKIVGANARAIAMLEAFKLVIQSYQPPAGTALFRHLPTHLSPQITHLVRARPLAVSMGNAIRWLKWEINQVGPDMPDEQAKAMLCERIDHFIRDRIHLAGQVIQTHALDKINDGDVILTYARSSLVEQILLTAWRSGKRFSVICVDSRPMLEGRHLLQRLVDHHIPATYVLIPSMSTVLSSVSLVLLGTSALLSDGAMFARAGTATVALLSKSAGKPVVCCCETYKFSDRIMLDSIVGNEMASPLAVWPASARSQDSLVDPPPAQHQTFVPPNEHLSVLNLLYDVSRPEDITCVVTEAAIIPVQSVPLILREFKPIMQS</sequence>
<dbReference type="Proteomes" id="UP000009131">
    <property type="component" value="Unassembled WGS sequence"/>
</dbReference>
<dbReference type="FunCoup" id="G7E6Q2">
    <property type="interactions" value="473"/>
</dbReference>
<dbReference type="AlphaFoldDB" id="G7E6Q2"/>
<evidence type="ECO:0000313" key="11">
    <source>
        <dbReference type="EMBL" id="GAA98512.1"/>
    </source>
</evidence>
<evidence type="ECO:0000256" key="6">
    <source>
        <dbReference type="ARBA" id="ARBA00044147"/>
    </source>
</evidence>
<accession>G7E6Q2</accession>
<dbReference type="InterPro" id="IPR042529">
    <property type="entry name" value="IF_2B-like_C"/>
</dbReference>
<comment type="subunit">
    <text evidence="8">Component of the translation initiation factor 2B (eIF2B) complex which is a heterodecamer of two sets of five different subunits: alpha, beta, gamma, delta and epsilon. Subunits alpha, beta and delta comprise a regulatory subcomplex and subunits epsilon and gamma comprise a catalytic subcomplex. Within the complex, the hexameric regulatory complex resides at the center, with the two heterodimeric catalytic subcomplexes bound on opposite sides.</text>
</comment>
<name>G7E6Q2_MIXOS</name>
<dbReference type="eggNOG" id="KOG1467">
    <property type="taxonomic scope" value="Eukaryota"/>
</dbReference>
<dbReference type="RefSeq" id="XP_014567667.1">
    <property type="nucleotide sequence ID" value="XM_014712181.1"/>
</dbReference>
<dbReference type="HOGENOM" id="CLU_016218_3_1_1"/>
<feature type="compositionally biased region" description="Polar residues" evidence="10">
    <location>
        <begin position="25"/>
        <end position="42"/>
    </location>
</feature>
<dbReference type="InterPro" id="IPR037171">
    <property type="entry name" value="NagB/RpiA_transferase-like"/>
</dbReference>
<feature type="region of interest" description="Disordered" evidence="10">
    <location>
        <begin position="1"/>
        <end position="61"/>
    </location>
</feature>
<organism evidence="11 12">
    <name type="scientific">Mixia osmundae (strain CBS 9802 / IAM 14324 / JCM 22182 / KY 12970)</name>
    <dbReference type="NCBI Taxonomy" id="764103"/>
    <lineage>
        <taxon>Eukaryota</taxon>
        <taxon>Fungi</taxon>
        <taxon>Dikarya</taxon>
        <taxon>Basidiomycota</taxon>
        <taxon>Pucciniomycotina</taxon>
        <taxon>Mixiomycetes</taxon>
        <taxon>Mixiales</taxon>
        <taxon>Mixiaceae</taxon>
        <taxon>Mixia</taxon>
    </lineage>
</organism>
<dbReference type="STRING" id="764103.G7E6Q2"/>
<evidence type="ECO:0000256" key="4">
    <source>
        <dbReference type="ARBA" id="ARBA00022540"/>
    </source>
</evidence>
<evidence type="ECO:0000256" key="2">
    <source>
        <dbReference type="ARBA" id="ARBA00007251"/>
    </source>
</evidence>
<feature type="compositionally biased region" description="Low complexity" evidence="10">
    <location>
        <begin position="51"/>
        <end position="61"/>
    </location>
</feature>
<dbReference type="PANTHER" id="PTHR10233:SF14">
    <property type="entry name" value="TRANSLATION INITIATION FACTOR EIF-2B SUBUNIT DELTA"/>
    <property type="match status" value="1"/>
</dbReference>